<dbReference type="GO" id="GO:0016020">
    <property type="term" value="C:membrane"/>
    <property type="evidence" value="ECO:0007669"/>
    <property type="project" value="UniProtKB-SubCell"/>
</dbReference>
<evidence type="ECO:0000256" key="1">
    <source>
        <dbReference type="ARBA" id="ARBA00004370"/>
    </source>
</evidence>
<reference evidence="4 5" key="2">
    <citation type="submission" date="2015-02" db="EMBL/GenBank/DDBJ databases">
        <title>The complete genome of Sphingomonas hengshuiensis sp. WHSC-8 isolated from soil of Hengshui Lake.</title>
        <authorList>
            <person name="Wei S."/>
            <person name="Guo J."/>
            <person name="Su C."/>
            <person name="Wu R."/>
            <person name="Zhang Z."/>
            <person name="Liang K."/>
            <person name="Li H."/>
            <person name="Wang T."/>
            <person name="Liu H."/>
            <person name="Zhang C."/>
            <person name="Li Z."/>
            <person name="Wang Q."/>
            <person name="Meng J."/>
        </authorList>
    </citation>
    <scope>NUCLEOTIDE SEQUENCE [LARGE SCALE GENOMIC DNA]</scope>
    <source>
        <strain evidence="4 5">WHSC-8</strain>
    </source>
</reference>
<feature type="transmembrane region" description="Helical" evidence="3">
    <location>
        <begin position="196"/>
        <end position="217"/>
    </location>
</feature>
<dbReference type="PANTHER" id="PTHR10414">
    <property type="entry name" value="ETHANOLAMINEPHOSPHOTRANSFERASE"/>
    <property type="match status" value="1"/>
</dbReference>
<feature type="transmembrane region" description="Helical" evidence="3">
    <location>
        <begin position="159"/>
        <end position="181"/>
    </location>
</feature>
<keyword evidence="2 3" id="KW-0472">Membrane</keyword>
<dbReference type="InterPro" id="IPR043130">
    <property type="entry name" value="CDP-OH_PTrfase_TM_dom"/>
</dbReference>
<feature type="transmembrane region" description="Helical" evidence="3">
    <location>
        <begin position="102"/>
        <end position="122"/>
    </location>
</feature>
<dbReference type="GO" id="GO:0004307">
    <property type="term" value="F:ethanolaminephosphotransferase activity"/>
    <property type="evidence" value="ECO:0007669"/>
    <property type="project" value="TreeGrafter"/>
</dbReference>
<feature type="transmembrane region" description="Helical" evidence="3">
    <location>
        <begin position="44"/>
        <end position="62"/>
    </location>
</feature>
<protein>
    <submittedName>
        <fullName evidence="4">CDP-alcohol phosphatidyltransferase</fullName>
    </submittedName>
</protein>
<keyword evidence="5" id="KW-1185">Reference proteome</keyword>
<dbReference type="PANTHER" id="PTHR10414:SF37">
    <property type="entry name" value="BB IN A BOXCAR, ISOFORM C"/>
    <property type="match status" value="1"/>
</dbReference>
<reference evidence="4 5" key="1">
    <citation type="journal article" date="2015" name="Int. J. Syst. Evol. Microbiol.">
        <title>Sphingomonas hengshuiensis sp. nov., isolated from lake wetland.</title>
        <authorList>
            <person name="Wei S."/>
            <person name="Wang T."/>
            <person name="Liu H."/>
            <person name="Zhang C."/>
            <person name="Guo J."/>
            <person name="Wang Q."/>
            <person name="Liang K."/>
            <person name="Zhang Z."/>
        </authorList>
    </citation>
    <scope>NUCLEOTIDE SEQUENCE [LARGE SCALE GENOMIC DNA]</scope>
    <source>
        <strain evidence="4 5">WHSC-8</strain>
    </source>
</reference>
<comment type="subcellular location">
    <subcellularLocation>
        <location evidence="1">Membrane</location>
    </subcellularLocation>
</comment>
<dbReference type="Gene3D" id="1.20.120.1760">
    <property type="match status" value="1"/>
</dbReference>
<evidence type="ECO:0000313" key="5">
    <source>
        <dbReference type="Proteomes" id="UP000032300"/>
    </source>
</evidence>
<dbReference type="OrthoDB" id="116551at2"/>
<organism evidence="4 5">
    <name type="scientific">Sphingomonas hengshuiensis</name>
    <dbReference type="NCBI Taxonomy" id="1609977"/>
    <lineage>
        <taxon>Bacteria</taxon>
        <taxon>Pseudomonadati</taxon>
        <taxon>Pseudomonadota</taxon>
        <taxon>Alphaproteobacteria</taxon>
        <taxon>Sphingomonadales</taxon>
        <taxon>Sphingomonadaceae</taxon>
        <taxon>Sphingomonas</taxon>
    </lineage>
</organism>
<dbReference type="EMBL" id="CP010836">
    <property type="protein sequence ID" value="AJP72239.1"/>
    <property type="molecule type" value="Genomic_DNA"/>
</dbReference>
<dbReference type="GO" id="GO:0004142">
    <property type="term" value="F:diacylglycerol cholinephosphotransferase activity"/>
    <property type="evidence" value="ECO:0007669"/>
    <property type="project" value="TreeGrafter"/>
</dbReference>
<evidence type="ECO:0000256" key="2">
    <source>
        <dbReference type="ARBA" id="ARBA00023136"/>
    </source>
</evidence>
<dbReference type="KEGG" id="sphi:TS85_11225"/>
<evidence type="ECO:0000313" key="4">
    <source>
        <dbReference type="EMBL" id="AJP72239.1"/>
    </source>
</evidence>
<gene>
    <name evidence="4" type="ORF">TS85_11225</name>
</gene>
<keyword evidence="3" id="KW-0812">Transmembrane</keyword>
<proteinExistence type="predicted"/>
<dbReference type="InterPro" id="IPR014472">
    <property type="entry name" value="CHOPT"/>
</dbReference>
<dbReference type="InterPro" id="IPR000462">
    <property type="entry name" value="CDP-OH_P_trans"/>
</dbReference>
<keyword evidence="3" id="KW-1133">Transmembrane helix</keyword>
<evidence type="ECO:0000256" key="3">
    <source>
        <dbReference type="SAM" id="Phobius"/>
    </source>
</evidence>
<keyword evidence="4" id="KW-0808">Transferase</keyword>
<dbReference type="GO" id="GO:0006646">
    <property type="term" value="P:phosphatidylethanolamine biosynthetic process"/>
    <property type="evidence" value="ECO:0007669"/>
    <property type="project" value="TreeGrafter"/>
</dbReference>
<feature type="transmembrane region" description="Helical" evidence="3">
    <location>
        <begin position="68"/>
        <end position="90"/>
    </location>
</feature>
<sequence length="228" mass="24956">MEILPGSAPRPISRIQKNILASSERRLLTWLCSHLPRWVTPDKLTALGVAGAFAIFAGYAASIASPKWLWLALAGYFIQWFGDSLDGSLARYRRIERPSYGYFLDHSCDGIATLLILAGIGFSPFVRVDVALLALAGYLLMSIHAYLSARVLGELKLSYLAAGPTEIRFVLITMTILMMTLGPDRMVFPEFSGFDLFVGGVATLLIGLFVGQTLVTAKRLALIDVKRA</sequence>
<dbReference type="Pfam" id="PF01066">
    <property type="entry name" value="CDP-OH_P_transf"/>
    <property type="match status" value="1"/>
</dbReference>
<dbReference type="AlphaFoldDB" id="A0A7U4LFK2"/>
<name>A0A7U4LFK2_9SPHN</name>
<accession>A0A7U4LFK2</accession>
<dbReference type="RefSeq" id="WP_044332221.1">
    <property type="nucleotide sequence ID" value="NZ_CP010836.1"/>
</dbReference>
<feature type="transmembrane region" description="Helical" evidence="3">
    <location>
        <begin position="128"/>
        <end position="147"/>
    </location>
</feature>
<dbReference type="Proteomes" id="UP000032300">
    <property type="component" value="Chromosome"/>
</dbReference>